<proteinExistence type="predicted"/>
<dbReference type="EMBL" id="QGTJ01000003">
    <property type="protein sequence ID" value="PWV63260.1"/>
    <property type="molecule type" value="Genomic_DNA"/>
</dbReference>
<keyword evidence="2" id="KW-1185">Reference proteome</keyword>
<sequence>MKSVIQFFNPKPLLGIFIELPGSGDWSCPEFGTQTAGTVELVDVSLLPSGHLVLTLQAQDASVPSDWLGMHGVIDAADGSIALDLGDGRHLAFPARERERVSALFLRLANRQN</sequence>
<evidence type="ECO:0000313" key="1">
    <source>
        <dbReference type="EMBL" id="PWV63260.1"/>
    </source>
</evidence>
<dbReference type="AlphaFoldDB" id="A0A317MWY9"/>
<evidence type="ECO:0000313" key="2">
    <source>
        <dbReference type="Proteomes" id="UP000246569"/>
    </source>
</evidence>
<dbReference type="RefSeq" id="WP_110017768.1">
    <property type="nucleotide sequence ID" value="NZ_QGTJ01000003.1"/>
</dbReference>
<dbReference type="Proteomes" id="UP000246569">
    <property type="component" value="Unassembled WGS sequence"/>
</dbReference>
<gene>
    <name evidence="1" type="ORF">C7443_103185</name>
</gene>
<comment type="caution">
    <text evidence="1">The sequence shown here is derived from an EMBL/GenBank/DDBJ whole genome shotgun (WGS) entry which is preliminary data.</text>
</comment>
<accession>A0A317MWY9</accession>
<reference evidence="1 2" key="1">
    <citation type="submission" date="2018-05" db="EMBL/GenBank/DDBJ databases">
        <title>Genomic Encyclopedia of Type Strains, Phase IV (KMG-IV): sequencing the most valuable type-strain genomes for metagenomic binning, comparative biology and taxonomic classification.</title>
        <authorList>
            <person name="Goeker M."/>
        </authorList>
    </citation>
    <scope>NUCLEOTIDE SEQUENCE [LARGE SCALE GENOMIC DNA]</scope>
    <source>
        <strain evidence="1 2">DSM 23606</strain>
    </source>
</reference>
<protein>
    <submittedName>
        <fullName evidence="1">Uncharacterized protein</fullName>
    </submittedName>
</protein>
<organism evidence="1 2">
    <name type="scientific">Plasticicumulans acidivorans</name>
    <dbReference type="NCBI Taxonomy" id="886464"/>
    <lineage>
        <taxon>Bacteria</taxon>
        <taxon>Pseudomonadati</taxon>
        <taxon>Pseudomonadota</taxon>
        <taxon>Gammaproteobacteria</taxon>
        <taxon>Candidatus Competibacteraceae</taxon>
        <taxon>Plasticicumulans</taxon>
    </lineage>
</organism>
<name>A0A317MWY9_9GAMM</name>